<evidence type="ECO:0000256" key="2">
    <source>
        <dbReference type="ARBA" id="ARBA00005249"/>
    </source>
</evidence>
<organism evidence="9 10">
    <name type="scientific">Ascaris lumbricoides</name>
    <name type="common">Giant roundworm</name>
    <dbReference type="NCBI Taxonomy" id="6252"/>
    <lineage>
        <taxon>Eukaryota</taxon>
        <taxon>Metazoa</taxon>
        <taxon>Ecdysozoa</taxon>
        <taxon>Nematoda</taxon>
        <taxon>Chromadorea</taxon>
        <taxon>Rhabditida</taxon>
        <taxon>Spirurina</taxon>
        <taxon>Ascaridomorpha</taxon>
        <taxon>Ascaridoidea</taxon>
        <taxon>Ascarididae</taxon>
        <taxon>Ascaris</taxon>
    </lineage>
</organism>
<dbReference type="GO" id="GO:0005674">
    <property type="term" value="C:transcription factor TFIIF complex"/>
    <property type="evidence" value="ECO:0007669"/>
    <property type="project" value="TreeGrafter"/>
</dbReference>
<keyword evidence="9" id="KW-1185">Reference proteome</keyword>
<feature type="region of interest" description="Disordered" evidence="8">
    <location>
        <begin position="282"/>
        <end position="306"/>
    </location>
</feature>
<feature type="region of interest" description="Disordered" evidence="8">
    <location>
        <begin position="354"/>
        <end position="387"/>
    </location>
</feature>
<accession>A0A0M3HYU5</accession>
<keyword evidence="6 7" id="KW-0539">Nucleus</keyword>
<name>A0A0M3HYU5_ASCLU</name>
<keyword evidence="3 7" id="KW-0805">Transcription regulation</keyword>
<dbReference type="GO" id="GO:0016251">
    <property type="term" value="F:RNA polymerase II general transcription initiation factor activity"/>
    <property type="evidence" value="ECO:0007669"/>
    <property type="project" value="TreeGrafter"/>
</dbReference>
<evidence type="ECO:0000256" key="3">
    <source>
        <dbReference type="ARBA" id="ARBA00023015"/>
    </source>
</evidence>
<dbReference type="GO" id="GO:0001096">
    <property type="term" value="F:TFIIF-class transcription factor complex binding"/>
    <property type="evidence" value="ECO:0007669"/>
    <property type="project" value="TreeGrafter"/>
</dbReference>
<evidence type="ECO:0000313" key="10">
    <source>
        <dbReference type="WBParaSite" id="ALUE_0000875901-mRNA-1"/>
    </source>
</evidence>
<sequence>MRQRVRKLCLVRTLPGLKATGMEDIRVPQITDGGPGAAVYQVALLCTWSPAYPEPIKDKQYSVLAFSESAMLNLADWKNASFSVRMRREDSEKQAAATEPRQSYGAGSEYGSAARQEARRKKYGRQMQKFQIDAQPWQLSIRYENGKERKFRGVRGGGVGEHADYWVLLHQSGRIEAVKVSGWYRLLPTANLSLDEETLQRRCREIDLAALRAKLMRRSKGASDIDDEMASESNVTSGEVHGDEGGRVSNSSNHSKTKRKMRKPHKNERKVMRDVVEVANYDSDDGDEEGREFDYISDNTSDSDEDFNKMERKVDEAMVAVADEKGLREMIEGGLSESDGSDDDVDANMRRLLKLDAKDEDEEIGSLQDNEERGSSNSDSDDPDKGVTSAIFLPLKKVLSKEGPTKVRVKRRLQETLAGSIDTGNFNQFKARRCDPQVGTSSTNDDSSCQIIHREYRHSTQLL</sequence>
<evidence type="ECO:0000256" key="6">
    <source>
        <dbReference type="ARBA" id="ARBA00023242"/>
    </source>
</evidence>
<dbReference type="GO" id="GO:0032968">
    <property type="term" value="P:positive regulation of transcription elongation by RNA polymerase II"/>
    <property type="evidence" value="ECO:0007669"/>
    <property type="project" value="InterPro"/>
</dbReference>
<dbReference type="Pfam" id="PF05793">
    <property type="entry name" value="TFIIF_alpha"/>
    <property type="match status" value="1"/>
</dbReference>
<dbReference type="PANTHER" id="PTHR13011">
    <property type="entry name" value="TFIIF-ALPHA"/>
    <property type="match status" value="1"/>
</dbReference>
<dbReference type="InterPro" id="IPR011039">
    <property type="entry name" value="TFIIF_interaction"/>
</dbReference>
<evidence type="ECO:0000256" key="5">
    <source>
        <dbReference type="ARBA" id="ARBA00023163"/>
    </source>
</evidence>
<dbReference type="PANTHER" id="PTHR13011:SF0">
    <property type="entry name" value="GENERAL TRANSCRIPTION FACTOR IIF SUBUNIT 1"/>
    <property type="match status" value="1"/>
</dbReference>
<feature type="compositionally biased region" description="Acidic residues" evidence="8">
    <location>
        <begin position="282"/>
        <end position="291"/>
    </location>
</feature>
<proteinExistence type="inferred from homology"/>
<keyword evidence="5 7" id="KW-0804">Transcription</keyword>
<evidence type="ECO:0000256" key="8">
    <source>
        <dbReference type="SAM" id="MobiDB-lite"/>
    </source>
</evidence>
<dbReference type="SUPFAM" id="SSF50916">
    <property type="entry name" value="Rap30/74 interaction domains"/>
    <property type="match status" value="1"/>
</dbReference>
<keyword evidence="4 7" id="KW-0238">DNA-binding</keyword>
<feature type="region of interest" description="Disordered" evidence="8">
    <location>
        <begin position="91"/>
        <end position="118"/>
    </location>
</feature>
<evidence type="ECO:0000256" key="7">
    <source>
        <dbReference type="RuleBase" id="RU366044"/>
    </source>
</evidence>
<reference evidence="10" key="1">
    <citation type="submission" date="2017-02" db="UniProtKB">
        <authorList>
            <consortium name="WormBaseParasite"/>
        </authorList>
    </citation>
    <scope>IDENTIFICATION</scope>
</reference>
<evidence type="ECO:0000313" key="9">
    <source>
        <dbReference type="Proteomes" id="UP000036681"/>
    </source>
</evidence>
<protein>
    <recommendedName>
        <fullName evidence="7">Transcription initiation factor IIF subunit alpha</fullName>
    </recommendedName>
</protein>
<comment type="function">
    <text evidence="7">TFIIF is a general transcription initiation factor that binds to RNA polymerase II and helps to recruit it to the initiation complex in collaboration with TFIIB. It promotes transcription elongation.</text>
</comment>
<feature type="compositionally biased region" description="Basic residues" evidence="8">
    <location>
        <begin position="255"/>
        <end position="268"/>
    </location>
</feature>
<comment type="subcellular location">
    <subcellularLocation>
        <location evidence="1 7">Nucleus</location>
    </subcellularLocation>
</comment>
<feature type="region of interest" description="Disordered" evidence="8">
    <location>
        <begin position="220"/>
        <end position="269"/>
    </location>
</feature>
<comment type="similarity">
    <text evidence="2 7">Belongs to the TFIIF alpha subunit family.</text>
</comment>
<evidence type="ECO:0000256" key="1">
    <source>
        <dbReference type="ARBA" id="ARBA00004123"/>
    </source>
</evidence>
<dbReference type="GO" id="GO:0006367">
    <property type="term" value="P:transcription initiation at RNA polymerase II promoter"/>
    <property type="evidence" value="ECO:0007669"/>
    <property type="project" value="InterPro"/>
</dbReference>
<dbReference type="WBParaSite" id="ALUE_0000875901-mRNA-1">
    <property type="protein sequence ID" value="ALUE_0000875901-mRNA-1"/>
    <property type="gene ID" value="ALUE_0000875901"/>
</dbReference>
<evidence type="ECO:0000256" key="4">
    <source>
        <dbReference type="ARBA" id="ARBA00023125"/>
    </source>
</evidence>
<dbReference type="InterPro" id="IPR008851">
    <property type="entry name" value="TFIIF-alpha"/>
</dbReference>
<dbReference type="Proteomes" id="UP000036681">
    <property type="component" value="Unplaced"/>
</dbReference>
<dbReference type="GO" id="GO:0003677">
    <property type="term" value="F:DNA binding"/>
    <property type="evidence" value="ECO:0007669"/>
    <property type="project" value="UniProtKB-KW"/>
</dbReference>
<dbReference type="AlphaFoldDB" id="A0A0M3HYU5"/>